<keyword evidence="2" id="KW-1185">Reference proteome</keyword>
<proteinExistence type="predicted"/>
<dbReference type="PROSITE" id="PS51257">
    <property type="entry name" value="PROKAR_LIPOPROTEIN"/>
    <property type="match status" value="1"/>
</dbReference>
<accession>A0ABR6BSU8</accession>
<dbReference type="RefSeq" id="WP_025361643.1">
    <property type="nucleotide sequence ID" value="NZ_BAAABQ010000089.1"/>
</dbReference>
<dbReference type="Proteomes" id="UP000517916">
    <property type="component" value="Unassembled WGS sequence"/>
</dbReference>
<dbReference type="EMBL" id="JACJID010000005">
    <property type="protein sequence ID" value="MBA8929721.1"/>
    <property type="molecule type" value="Genomic_DNA"/>
</dbReference>
<protein>
    <recommendedName>
        <fullName evidence="3">Lipoprotein</fullName>
    </recommendedName>
</protein>
<comment type="caution">
    <text evidence="1">The sequence shown here is derived from an EMBL/GenBank/DDBJ whole genome shotgun (WGS) entry which is preliminary data.</text>
</comment>
<reference evidence="1 2" key="1">
    <citation type="submission" date="2020-08" db="EMBL/GenBank/DDBJ databases">
        <title>Genomic Encyclopedia of Archaeal and Bacterial Type Strains, Phase II (KMG-II): from individual species to whole genera.</title>
        <authorList>
            <person name="Goeker M."/>
        </authorList>
    </citation>
    <scope>NUCLEOTIDE SEQUENCE [LARGE SCALE GENOMIC DNA]</scope>
    <source>
        <strain evidence="1 2">DSM 43850</strain>
    </source>
</reference>
<sequence>MPDARAGAVVAAGLVLAGCFVLAGQPERIAGTAQAIGVSPADRQLVTGYFDQLNAAAADGVAAEQDYLRRTQVREFADRLCGLNGVTIVEQPTLSTLRPDPAWRPAGSRSAPEGTVYVVAVTLSIKRGTSTLGSQIGSQRIVVRQGTAYGFTPCQNQ</sequence>
<evidence type="ECO:0000313" key="1">
    <source>
        <dbReference type="EMBL" id="MBA8929721.1"/>
    </source>
</evidence>
<evidence type="ECO:0000313" key="2">
    <source>
        <dbReference type="Proteomes" id="UP000517916"/>
    </source>
</evidence>
<organism evidence="1 2">
    <name type="scientific">Kutzneria viridogrisea</name>
    <dbReference type="NCBI Taxonomy" id="47990"/>
    <lineage>
        <taxon>Bacteria</taxon>
        <taxon>Bacillati</taxon>
        <taxon>Actinomycetota</taxon>
        <taxon>Actinomycetes</taxon>
        <taxon>Pseudonocardiales</taxon>
        <taxon>Pseudonocardiaceae</taxon>
        <taxon>Kutzneria</taxon>
    </lineage>
</organism>
<gene>
    <name evidence="1" type="ORF">BC739_006939</name>
</gene>
<evidence type="ECO:0008006" key="3">
    <source>
        <dbReference type="Google" id="ProtNLM"/>
    </source>
</evidence>
<name>A0ABR6BSU8_9PSEU</name>